<dbReference type="Proteomes" id="UP000789920">
    <property type="component" value="Unassembled WGS sequence"/>
</dbReference>
<reference evidence="1" key="1">
    <citation type="submission" date="2021-06" db="EMBL/GenBank/DDBJ databases">
        <authorList>
            <person name="Kallberg Y."/>
            <person name="Tangrot J."/>
            <person name="Rosling A."/>
        </authorList>
    </citation>
    <scope>NUCLEOTIDE SEQUENCE</scope>
    <source>
        <strain evidence="1">MA461A</strain>
    </source>
</reference>
<organism evidence="1 2">
    <name type="scientific">Racocetra persica</name>
    <dbReference type="NCBI Taxonomy" id="160502"/>
    <lineage>
        <taxon>Eukaryota</taxon>
        <taxon>Fungi</taxon>
        <taxon>Fungi incertae sedis</taxon>
        <taxon>Mucoromycota</taxon>
        <taxon>Glomeromycotina</taxon>
        <taxon>Glomeromycetes</taxon>
        <taxon>Diversisporales</taxon>
        <taxon>Gigasporaceae</taxon>
        <taxon>Racocetra</taxon>
    </lineage>
</organism>
<proteinExistence type="predicted"/>
<comment type="caution">
    <text evidence="1">The sequence shown here is derived from an EMBL/GenBank/DDBJ whole genome shotgun (WGS) entry which is preliminary data.</text>
</comment>
<name>A0ACA9RY73_9GLOM</name>
<accession>A0ACA9RY73</accession>
<gene>
    <name evidence="1" type="ORF">RPERSI_LOCUS24689</name>
</gene>
<sequence length="142" mass="16454">SLWAIEARSLKLAFITPMTNTIYQELQKSLTKECDLLIELFPESFTNLPNLHVNVYLLQHAQNFATLTNVAVGVKEIVHSIFKRMVSHTNCKIIELELTWLYNTIQALRLIFDGWQNPRFNVNTNMLSSFVTDPYLNTMFSN</sequence>
<dbReference type="EMBL" id="CAJVQC010079827">
    <property type="protein sequence ID" value="CAG8817453.1"/>
    <property type="molecule type" value="Genomic_DNA"/>
</dbReference>
<keyword evidence="2" id="KW-1185">Reference proteome</keyword>
<feature type="non-terminal residue" evidence="1">
    <location>
        <position position="1"/>
    </location>
</feature>
<protein>
    <submittedName>
        <fullName evidence="1">21769_t:CDS:1</fullName>
    </submittedName>
</protein>
<feature type="non-terminal residue" evidence="1">
    <location>
        <position position="142"/>
    </location>
</feature>
<evidence type="ECO:0000313" key="1">
    <source>
        <dbReference type="EMBL" id="CAG8817453.1"/>
    </source>
</evidence>
<evidence type="ECO:0000313" key="2">
    <source>
        <dbReference type="Proteomes" id="UP000789920"/>
    </source>
</evidence>